<protein>
    <submittedName>
        <fullName evidence="2">Uncharacterized protein</fullName>
    </submittedName>
</protein>
<evidence type="ECO:0000313" key="3">
    <source>
        <dbReference type="Proteomes" id="UP000217209"/>
    </source>
</evidence>
<name>A0A1Q2HZP0_9CORY</name>
<gene>
    <name evidence="2" type="ORF">CGLAU_12040</name>
</gene>
<dbReference type="AlphaFoldDB" id="A0A1Q2HZP0"/>
<evidence type="ECO:0000256" key="1">
    <source>
        <dbReference type="SAM" id="SignalP"/>
    </source>
</evidence>
<evidence type="ECO:0000313" key="2">
    <source>
        <dbReference type="EMBL" id="AQQ16336.1"/>
    </source>
</evidence>
<keyword evidence="1" id="KW-0732">Signal</keyword>
<accession>A0A1Q2HZP0</accession>
<sequence length="109" mass="11454" precursor="true">MLMFTRKRLAPACIAVAVASAAIVAPAANAVELQVETRSGHSLNAVELSSALIQPYKDLSSLGSSEYFFPSPENRTPGNPGLLSSTLGSIVNLVLPFYALFELTGSSIK</sequence>
<organism evidence="2 3">
    <name type="scientific">Corynebacterium glaucum</name>
    <dbReference type="NCBI Taxonomy" id="187491"/>
    <lineage>
        <taxon>Bacteria</taxon>
        <taxon>Bacillati</taxon>
        <taxon>Actinomycetota</taxon>
        <taxon>Actinomycetes</taxon>
        <taxon>Mycobacteriales</taxon>
        <taxon>Corynebacteriaceae</taxon>
        <taxon>Corynebacterium</taxon>
    </lineage>
</organism>
<feature type="chain" id="PRO_5012862903" evidence="1">
    <location>
        <begin position="31"/>
        <end position="109"/>
    </location>
</feature>
<dbReference type="Proteomes" id="UP000217209">
    <property type="component" value="Chromosome"/>
</dbReference>
<reference evidence="2 3" key="1">
    <citation type="submission" date="2016-12" db="EMBL/GenBank/DDBJ databases">
        <authorList>
            <person name="Song W.-J."/>
            <person name="Kurnit D.M."/>
        </authorList>
    </citation>
    <scope>NUCLEOTIDE SEQUENCE [LARGE SCALE GENOMIC DNA]</scope>
    <source>
        <strain evidence="2 3">DSM 30827</strain>
    </source>
</reference>
<dbReference type="EMBL" id="CP019688">
    <property type="protein sequence ID" value="AQQ16336.1"/>
    <property type="molecule type" value="Genomic_DNA"/>
</dbReference>
<proteinExistence type="predicted"/>
<keyword evidence="3" id="KW-1185">Reference proteome</keyword>
<feature type="signal peptide" evidence="1">
    <location>
        <begin position="1"/>
        <end position="30"/>
    </location>
</feature>
<dbReference type="KEGG" id="cgv:CGLAU_12040"/>